<evidence type="ECO:0000259" key="5">
    <source>
        <dbReference type="Pfam" id="PF18052"/>
    </source>
</evidence>
<evidence type="ECO:0000256" key="2">
    <source>
        <dbReference type="ARBA" id="ARBA00022741"/>
    </source>
</evidence>
<dbReference type="EMBL" id="JACGCM010000287">
    <property type="protein sequence ID" value="KAF6174248.1"/>
    <property type="molecule type" value="Genomic_DNA"/>
</dbReference>
<evidence type="ECO:0000313" key="7">
    <source>
        <dbReference type="EMBL" id="KAF6174248.1"/>
    </source>
</evidence>
<dbReference type="GO" id="GO:0043531">
    <property type="term" value="F:ADP binding"/>
    <property type="evidence" value="ECO:0007669"/>
    <property type="project" value="InterPro"/>
</dbReference>
<keyword evidence="1" id="KW-0677">Repeat</keyword>
<dbReference type="PANTHER" id="PTHR23155">
    <property type="entry name" value="DISEASE RESISTANCE PROTEIN RP"/>
    <property type="match status" value="1"/>
</dbReference>
<protein>
    <recommendedName>
        <fullName evidence="9">Disease resistance RPP13-like protein 4</fullName>
    </recommendedName>
</protein>
<dbReference type="Pfam" id="PF18052">
    <property type="entry name" value="Rx_N"/>
    <property type="match status" value="1"/>
</dbReference>
<keyword evidence="8" id="KW-1185">Reference proteome</keyword>
<dbReference type="Pfam" id="PF23559">
    <property type="entry name" value="WHD_DRP"/>
    <property type="match status" value="1"/>
</dbReference>
<feature type="domain" description="Disease resistance protein winged helix" evidence="6">
    <location>
        <begin position="423"/>
        <end position="494"/>
    </location>
</feature>
<dbReference type="Pfam" id="PF00931">
    <property type="entry name" value="NB-ARC"/>
    <property type="match status" value="1"/>
</dbReference>
<dbReference type="SUPFAM" id="SSF52540">
    <property type="entry name" value="P-loop containing nucleoside triphosphate hydrolases"/>
    <property type="match status" value="1"/>
</dbReference>
<dbReference type="GO" id="GO:0098542">
    <property type="term" value="P:defense response to other organism"/>
    <property type="evidence" value="ECO:0007669"/>
    <property type="project" value="TreeGrafter"/>
</dbReference>
<dbReference type="Gene3D" id="3.40.50.300">
    <property type="entry name" value="P-loop containing nucleotide triphosphate hydrolases"/>
    <property type="match status" value="1"/>
</dbReference>
<dbReference type="InterPro" id="IPR027417">
    <property type="entry name" value="P-loop_NTPase"/>
</dbReference>
<dbReference type="CDD" id="cd14798">
    <property type="entry name" value="RX-CC_like"/>
    <property type="match status" value="1"/>
</dbReference>
<dbReference type="AlphaFoldDB" id="A0A7J7P4Z4"/>
<dbReference type="PANTHER" id="PTHR23155:SF1172">
    <property type="entry name" value="DISEASE RESISTANCE RPP13-LIKE PROTEIN 4"/>
    <property type="match status" value="1"/>
</dbReference>
<evidence type="ECO:0000259" key="4">
    <source>
        <dbReference type="Pfam" id="PF00931"/>
    </source>
</evidence>
<dbReference type="InterPro" id="IPR002182">
    <property type="entry name" value="NB-ARC"/>
</dbReference>
<dbReference type="FunFam" id="1.10.10.10:FF:000322">
    <property type="entry name" value="Probable disease resistance protein At1g63360"/>
    <property type="match status" value="1"/>
</dbReference>
<evidence type="ECO:0000259" key="6">
    <source>
        <dbReference type="Pfam" id="PF23559"/>
    </source>
</evidence>
<sequence>MVDAVVTVFLEKLLNALSEQSRIVFEFKDQFEKLKNELQLMQSFLKDADRLKRKHHTLRTITASLRELIYESEDILADCELQSKDDEKTVTRCMMCFSPSEVFSQYQGGKRLKEINDKVTKIKENISSFLGVPLLAQTSPTDAYNNQMPRWSSPVYDHTQVVGLEEDTQKLKDWLFSADHYGRHAIGIVGMGGLGKTTTAQKVFNDVQVEEYFERRMWVSVSQTLDEEEIMRSMLRTLGDASVGDDKGELLRKINQYLQGKRYLIVMDDVWRTGDYSWWHRISEGLPRGNGSSIIITTRITEVAQRMGVTEDRTHRPKFLTEGHSWLLFCKVAFAAKGGNCTYPDLISVGKEIVEKCKGLPLVIKAMGGMMLHKLPHFSEWRRVADNFRDELADNADFVMASLQLSYDELPSYLKSCFLCFSLYPEDCVMAKDQLVRWWIGEGFVPIRNGRLATDSGEECFRGLMNRCLIEVVDKTYNGEINTCKMHDMVRELVIKLAGEDAFLASNGVGSRHLGLRGNIDSKCLNANLKLRALLSTTKTSEVNKVDSSSAKKLCECRYLRVLDLSKSIFETHLTSLLDQ</sequence>
<dbReference type="Gene3D" id="1.10.10.10">
    <property type="entry name" value="Winged helix-like DNA-binding domain superfamily/Winged helix DNA-binding domain"/>
    <property type="match status" value="1"/>
</dbReference>
<dbReference type="FunFam" id="3.40.50.300:FF:001091">
    <property type="entry name" value="Probable disease resistance protein At1g61300"/>
    <property type="match status" value="1"/>
</dbReference>
<keyword evidence="2" id="KW-0547">Nucleotide-binding</keyword>
<name>A0A7J7P4Z4_9MAGN</name>
<dbReference type="InterPro" id="IPR058922">
    <property type="entry name" value="WHD_DRP"/>
</dbReference>
<comment type="caution">
    <text evidence="7">The sequence shown here is derived from an EMBL/GenBank/DDBJ whole genome shotgun (WGS) entry which is preliminary data.</text>
</comment>
<dbReference type="InterPro" id="IPR038005">
    <property type="entry name" value="RX-like_CC"/>
</dbReference>
<proteinExistence type="predicted"/>
<evidence type="ECO:0000256" key="1">
    <source>
        <dbReference type="ARBA" id="ARBA00022737"/>
    </source>
</evidence>
<feature type="domain" description="NB-ARC" evidence="4">
    <location>
        <begin position="165"/>
        <end position="337"/>
    </location>
</feature>
<evidence type="ECO:0000313" key="8">
    <source>
        <dbReference type="Proteomes" id="UP000541444"/>
    </source>
</evidence>
<gene>
    <name evidence="7" type="ORF">GIB67_033780</name>
</gene>
<evidence type="ECO:0000256" key="3">
    <source>
        <dbReference type="ARBA" id="ARBA00022821"/>
    </source>
</evidence>
<reference evidence="7 8" key="1">
    <citation type="journal article" date="2020" name="IScience">
        <title>Genome Sequencing of the Endangered Kingdonia uniflora (Circaeasteraceae, Ranunculales) Reveals Potential Mechanisms of Evolutionary Specialization.</title>
        <authorList>
            <person name="Sun Y."/>
            <person name="Deng T."/>
            <person name="Zhang A."/>
            <person name="Moore M.J."/>
            <person name="Landis J.B."/>
            <person name="Lin N."/>
            <person name="Zhang H."/>
            <person name="Zhang X."/>
            <person name="Huang J."/>
            <person name="Zhang X."/>
            <person name="Sun H."/>
            <person name="Wang H."/>
        </authorList>
    </citation>
    <scope>NUCLEOTIDE SEQUENCE [LARGE SCALE GENOMIC DNA]</scope>
    <source>
        <strain evidence="7">TB1705</strain>
        <tissue evidence="7">Leaf</tissue>
    </source>
</reference>
<dbReference type="InterPro" id="IPR036388">
    <property type="entry name" value="WH-like_DNA-bd_sf"/>
</dbReference>
<dbReference type="OrthoDB" id="2973320at2759"/>
<dbReference type="PRINTS" id="PR00364">
    <property type="entry name" value="DISEASERSIST"/>
</dbReference>
<dbReference type="InterPro" id="IPR044974">
    <property type="entry name" value="Disease_R_plants"/>
</dbReference>
<evidence type="ECO:0008006" key="9">
    <source>
        <dbReference type="Google" id="ProtNLM"/>
    </source>
</evidence>
<dbReference type="InterPro" id="IPR041118">
    <property type="entry name" value="Rx_N"/>
</dbReference>
<feature type="domain" description="Disease resistance N-terminal" evidence="5">
    <location>
        <begin position="5"/>
        <end position="88"/>
    </location>
</feature>
<dbReference type="Proteomes" id="UP000541444">
    <property type="component" value="Unassembled WGS sequence"/>
</dbReference>
<organism evidence="7 8">
    <name type="scientific">Kingdonia uniflora</name>
    <dbReference type="NCBI Taxonomy" id="39325"/>
    <lineage>
        <taxon>Eukaryota</taxon>
        <taxon>Viridiplantae</taxon>
        <taxon>Streptophyta</taxon>
        <taxon>Embryophyta</taxon>
        <taxon>Tracheophyta</taxon>
        <taxon>Spermatophyta</taxon>
        <taxon>Magnoliopsida</taxon>
        <taxon>Ranunculales</taxon>
        <taxon>Circaeasteraceae</taxon>
        <taxon>Kingdonia</taxon>
    </lineage>
</organism>
<accession>A0A7J7P4Z4</accession>
<keyword evidence="3" id="KW-0611">Plant defense</keyword>
<dbReference type="Gene3D" id="1.20.5.4130">
    <property type="match status" value="1"/>
</dbReference>